<gene>
    <name evidence="1" type="primary">Acey_s0010.g1052</name>
    <name evidence="1" type="ORF">Y032_0010g1052</name>
</gene>
<dbReference type="Proteomes" id="UP000024635">
    <property type="component" value="Unassembled WGS sequence"/>
</dbReference>
<name>A0A016VHK6_9BILA</name>
<comment type="caution">
    <text evidence="1">The sequence shown here is derived from an EMBL/GenBank/DDBJ whole genome shotgun (WGS) entry which is preliminary data.</text>
</comment>
<protein>
    <submittedName>
        <fullName evidence="1">Uncharacterized protein</fullName>
    </submittedName>
</protein>
<reference evidence="2" key="1">
    <citation type="journal article" date="2015" name="Nat. Genet.">
        <title>The genome and transcriptome of the zoonotic hookworm Ancylostoma ceylanicum identify infection-specific gene families.</title>
        <authorList>
            <person name="Schwarz E.M."/>
            <person name="Hu Y."/>
            <person name="Antoshechkin I."/>
            <person name="Miller M.M."/>
            <person name="Sternberg P.W."/>
            <person name="Aroian R.V."/>
        </authorList>
    </citation>
    <scope>NUCLEOTIDE SEQUENCE</scope>
    <source>
        <strain evidence="2">HY135</strain>
    </source>
</reference>
<dbReference type="AlphaFoldDB" id="A0A016VHK6"/>
<organism evidence="1 2">
    <name type="scientific">Ancylostoma ceylanicum</name>
    <dbReference type="NCBI Taxonomy" id="53326"/>
    <lineage>
        <taxon>Eukaryota</taxon>
        <taxon>Metazoa</taxon>
        <taxon>Ecdysozoa</taxon>
        <taxon>Nematoda</taxon>
        <taxon>Chromadorea</taxon>
        <taxon>Rhabditida</taxon>
        <taxon>Rhabditina</taxon>
        <taxon>Rhabditomorpha</taxon>
        <taxon>Strongyloidea</taxon>
        <taxon>Ancylostomatidae</taxon>
        <taxon>Ancylostomatinae</taxon>
        <taxon>Ancylostoma</taxon>
    </lineage>
</organism>
<evidence type="ECO:0000313" key="1">
    <source>
        <dbReference type="EMBL" id="EYC26263.1"/>
    </source>
</evidence>
<evidence type="ECO:0000313" key="2">
    <source>
        <dbReference type="Proteomes" id="UP000024635"/>
    </source>
</evidence>
<proteinExistence type="predicted"/>
<sequence>MKIPFRQSFLHDRALPVCSAAPPAAPHHLLDPSMVVFCDAMTIDQRCTVNVDGGGLSAGLKSTRRERAA</sequence>
<accession>A0A016VHK6</accession>
<keyword evidence="2" id="KW-1185">Reference proteome</keyword>
<dbReference type="EMBL" id="JARK01001346">
    <property type="protein sequence ID" value="EYC26263.1"/>
    <property type="molecule type" value="Genomic_DNA"/>
</dbReference>